<dbReference type="RefSeq" id="WP_002188197.1">
    <property type="nucleotide sequence ID" value="NZ_CP009692.1"/>
</dbReference>
<feature type="transmembrane region" description="Helical" evidence="1">
    <location>
        <begin position="93"/>
        <end position="113"/>
    </location>
</feature>
<reference evidence="2 3" key="1">
    <citation type="submission" date="2020-12" db="EMBL/GenBank/DDBJ databases">
        <title>FDA dAtabase for Regulatory Grade micrObial Sequences (FDA-ARGOS): Supporting development and validation of Infectious Disease Dx tests.</title>
        <authorList>
            <person name="Nelson B."/>
            <person name="Plummer A."/>
            <person name="Tallon L."/>
            <person name="Sadzewicz L."/>
            <person name="Zhao X."/>
            <person name="Boylan J."/>
            <person name="Ott S."/>
            <person name="Bowen H."/>
            <person name="Vavikolanu K."/>
            <person name="Mehta A."/>
            <person name="Aluvathingal J."/>
            <person name="Nadendla S."/>
            <person name="Myers T."/>
            <person name="Yan Y."/>
            <person name="Sichtig H."/>
        </authorList>
    </citation>
    <scope>NUCLEOTIDE SEQUENCE [LARGE SCALE GENOMIC DNA]</scope>
    <source>
        <strain evidence="2 3">FDAARGOS_924</strain>
    </source>
</reference>
<organism evidence="2 3">
    <name type="scientific">Bacillus mycoides</name>
    <dbReference type="NCBI Taxonomy" id="1405"/>
    <lineage>
        <taxon>Bacteria</taxon>
        <taxon>Bacillati</taxon>
        <taxon>Bacillota</taxon>
        <taxon>Bacilli</taxon>
        <taxon>Bacillales</taxon>
        <taxon>Bacillaceae</taxon>
        <taxon>Bacillus</taxon>
        <taxon>Bacillus cereus group</taxon>
    </lineage>
</organism>
<keyword evidence="1" id="KW-0472">Membrane</keyword>
<gene>
    <name evidence="2" type="ORF">I6G81_03230</name>
</gene>
<feature type="transmembrane region" description="Helical" evidence="1">
    <location>
        <begin position="125"/>
        <end position="145"/>
    </location>
</feature>
<feature type="transmembrane region" description="Helical" evidence="1">
    <location>
        <begin position="59"/>
        <end position="81"/>
    </location>
</feature>
<feature type="transmembrane region" description="Helical" evidence="1">
    <location>
        <begin position="157"/>
        <end position="176"/>
    </location>
</feature>
<sequence>MFDGISIEIISKFSPVIVAIMGIITGVFMYTSNQFIYIMTTNSLDKQFRDRSNQAKLQFWFYIIGIFFVTIFYLLYTAIIYQNLYGYSHRISFLWNIIVWFISFSCFIVVFYMQKKFNKFINKRWHVKFFLLHCTSIMLVFFFATCKHLEKQNYADYIVQGGALAFLLSFFYFCLLRAQIIAINRQVDYDIQLLTDDTFRKIKNLKYEYSMDEKRMVFSTVEESKEKVKYVCDFSSKVYMKCTKIIKKDITAVQSPLSNNTDIKIVNNIEHTKDI</sequence>
<protein>
    <submittedName>
        <fullName evidence="2">Uncharacterized protein</fullName>
    </submittedName>
</protein>
<keyword evidence="3" id="KW-1185">Reference proteome</keyword>
<dbReference type="EMBL" id="CP065877">
    <property type="protein sequence ID" value="QQA16526.1"/>
    <property type="molecule type" value="Genomic_DNA"/>
</dbReference>
<evidence type="ECO:0000256" key="1">
    <source>
        <dbReference type="SAM" id="Phobius"/>
    </source>
</evidence>
<feature type="transmembrane region" description="Helical" evidence="1">
    <location>
        <begin position="16"/>
        <end position="38"/>
    </location>
</feature>
<keyword evidence="1" id="KW-1133">Transmembrane helix</keyword>
<name>A0ABX6Z9U4_BACMY</name>
<accession>A0ABX6Z9U4</accession>
<evidence type="ECO:0000313" key="3">
    <source>
        <dbReference type="Proteomes" id="UP000596196"/>
    </source>
</evidence>
<proteinExistence type="predicted"/>
<dbReference type="Proteomes" id="UP000596196">
    <property type="component" value="Chromosome"/>
</dbReference>
<keyword evidence="1" id="KW-0812">Transmembrane</keyword>
<evidence type="ECO:0000313" key="2">
    <source>
        <dbReference type="EMBL" id="QQA16526.1"/>
    </source>
</evidence>